<accession>A0ABX2TM52</accession>
<dbReference type="PROSITE" id="PS50885">
    <property type="entry name" value="HAMP"/>
    <property type="match status" value="1"/>
</dbReference>
<dbReference type="PANTHER" id="PTHR43156">
    <property type="entry name" value="STAGE II SPORULATION PROTEIN E-RELATED"/>
    <property type="match status" value="1"/>
</dbReference>
<dbReference type="PANTHER" id="PTHR43156:SF9">
    <property type="entry name" value="HAMP DOMAIN-CONTAINING PROTEIN"/>
    <property type="match status" value="1"/>
</dbReference>
<dbReference type="Pfam" id="PF07228">
    <property type="entry name" value="SpoIIE"/>
    <property type="match status" value="1"/>
</dbReference>
<evidence type="ECO:0000256" key="1">
    <source>
        <dbReference type="ARBA" id="ARBA00022801"/>
    </source>
</evidence>
<gene>
    <name evidence="4" type="ORF">HND93_29415</name>
</gene>
<dbReference type="Pfam" id="PF00672">
    <property type="entry name" value="HAMP"/>
    <property type="match status" value="1"/>
</dbReference>
<name>A0ABX2TM52_9PROT</name>
<protein>
    <submittedName>
        <fullName evidence="4">SpoIIE family protein phosphatase</fullName>
    </submittedName>
</protein>
<dbReference type="InterPro" id="IPR052016">
    <property type="entry name" value="Bact_Sigma-Reg"/>
</dbReference>
<dbReference type="SMART" id="SM00304">
    <property type="entry name" value="HAMP"/>
    <property type="match status" value="1"/>
</dbReference>
<organism evidence="4 5">
    <name type="scientific">Azospirillum oleiclasticum</name>
    <dbReference type="NCBI Taxonomy" id="2735135"/>
    <lineage>
        <taxon>Bacteria</taxon>
        <taxon>Pseudomonadati</taxon>
        <taxon>Pseudomonadota</taxon>
        <taxon>Alphaproteobacteria</taxon>
        <taxon>Rhodospirillales</taxon>
        <taxon>Azospirillaceae</taxon>
        <taxon>Azospirillum</taxon>
    </lineage>
</organism>
<dbReference type="RefSeq" id="WP_180285621.1">
    <property type="nucleotide sequence ID" value="NZ_JABFDB010000032.1"/>
</dbReference>
<dbReference type="Gene3D" id="3.60.40.10">
    <property type="entry name" value="PPM-type phosphatase domain"/>
    <property type="match status" value="1"/>
</dbReference>
<keyword evidence="2" id="KW-1133">Transmembrane helix</keyword>
<dbReference type="CDD" id="cd06225">
    <property type="entry name" value="HAMP"/>
    <property type="match status" value="1"/>
</dbReference>
<reference evidence="4 5" key="1">
    <citation type="submission" date="2020-05" db="EMBL/GenBank/DDBJ databases">
        <title>Azospirillum oleiclasticum sp. nov, a nitrogen-fixing and heavy crude oil-emulsifying bacterium isolated from the crude oil of Yumen Oilfield.</title>
        <authorList>
            <person name="Wu D."/>
            <person name="Cai M."/>
            <person name="Zhang X."/>
        </authorList>
    </citation>
    <scope>NUCLEOTIDE SEQUENCE [LARGE SCALE GENOMIC DNA]</scope>
    <source>
        <strain evidence="4 5">ROY-1-1-2</strain>
    </source>
</reference>
<comment type="caution">
    <text evidence="4">The sequence shown here is derived from an EMBL/GenBank/DDBJ whole genome shotgun (WGS) entry which is preliminary data.</text>
</comment>
<keyword evidence="2" id="KW-0812">Transmembrane</keyword>
<feature type="transmembrane region" description="Helical" evidence="2">
    <location>
        <begin position="20"/>
        <end position="40"/>
    </location>
</feature>
<feature type="domain" description="HAMP" evidence="3">
    <location>
        <begin position="178"/>
        <end position="230"/>
    </location>
</feature>
<evidence type="ECO:0000259" key="3">
    <source>
        <dbReference type="PROSITE" id="PS50885"/>
    </source>
</evidence>
<proteinExistence type="predicted"/>
<dbReference type="InterPro" id="IPR003660">
    <property type="entry name" value="HAMP_dom"/>
</dbReference>
<evidence type="ECO:0000313" key="4">
    <source>
        <dbReference type="EMBL" id="NYZ23840.1"/>
    </source>
</evidence>
<dbReference type="Gene3D" id="6.10.340.10">
    <property type="match status" value="1"/>
</dbReference>
<evidence type="ECO:0000256" key="2">
    <source>
        <dbReference type="SAM" id="Phobius"/>
    </source>
</evidence>
<dbReference type="EMBL" id="JABFDB010000032">
    <property type="protein sequence ID" value="NYZ23840.1"/>
    <property type="molecule type" value="Genomic_DNA"/>
</dbReference>
<dbReference type="SUPFAM" id="SSF158472">
    <property type="entry name" value="HAMP domain-like"/>
    <property type="match status" value="1"/>
</dbReference>
<dbReference type="SMART" id="SM00331">
    <property type="entry name" value="PP2C_SIG"/>
    <property type="match status" value="1"/>
</dbReference>
<evidence type="ECO:0000313" key="5">
    <source>
        <dbReference type="Proteomes" id="UP000584642"/>
    </source>
</evidence>
<sequence>MIRGRASTIAVSLLTRINVIILSTTVVVGVMALAVSVEVTESQQTDSLMRRAELVAALHADSLAEPVWELNDRMVQGMIDALQARDPAIGSIMVFEPDKPTPLAETGRGTSRGASTTIEKPIMVRGPTERLERVGTVRLVYSLDEVHDATFRALAPVGGLLLLSLVAAITVISVALNSQVLRPLSRLTRATQELARGNYHARIDSERTDEIGLLTRNFNDMAVRVQDHTELLEQRVRERTEALTTLNDTLAERNRQLTDSINYAQLIQTSILPTRDILGTVLAEHCIIWRPREVVSGDFYFCRETDDGIVIGVADCTGHGVPGAFMTMTASAVLNTVIDRLGAADPARVLEAVDREVRAALHQGDAPVDGSFDDNGLDMGLCYVAPGEGRMVFSGGRISLFTVSAEGVTELRGDRESLGYRRGGDVPRFTNREVVLTPGRAFYLGTDGITDQSGGERGLSFGKGRLKSMLAEHWRLPLEQQQTLFERFLSEYQHGRVQRDDITLIGFRVREDHGHALQPSDRGALAAD</sequence>
<dbReference type="InterPro" id="IPR001932">
    <property type="entry name" value="PPM-type_phosphatase-like_dom"/>
</dbReference>
<keyword evidence="1" id="KW-0378">Hydrolase</keyword>
<keyword evidence="2" id="KW-0472">Membrane</keyword>
<keyword evidence="5" id="KW-1185">Reference proteome</keyword>
<dbReference type="InterPro" id="IPR036457">
    <property type="entry name" value="PPM-type-like_dom_sf"/>
</dbReference>
<feature type="transmembrane region" description="Helical" evidence="2">
    <location>
        <begin position="153"/>
        <end position="176"/>
    </location>
</feature>
<dbReference type="Proteomes" id="UP000584642">
    <property type="component" value="Unassembled WGS sequence"/>
</dbReference>